<accession>A0ABP9AL49</accession>
<dbReference type="Proteomes" id="UP001499959">
    <property type="component" value="Unassembled WGS sequence"/>
</dbReference>
<dbReference type="EMBL" id="BAABJE010000001">
    <property type="protein sequence ID" value="GAA4782610.1"/>
    <property type="molecule type" value="Genomic_DNA"/>
</dbReference>
<keyword evidence="2" id="KW-1185">Reference proteome</keyword>
<evidence type="ECO:0008006" key="3">
    <source>
        <dbReference type="Google" id="ProtNLM"/>
    </source>
</evidence>
<evidence type="ECO:0000313" key="2">
    <source>
        <dbReference type="Proteomes" id="UP001499959"/>
    </source>
</evidence>
<name>A0ABP9AL49_9GAMM</name>
<dbReference type="Pfam" id="PF05354">
    <property type="entry name" value="Phage_attach"/>
    <property type="match status" value="1"/>
</dbReference>
<proteinExistence type="predicted"/>
<evidence type="ECO:0000313" key="1">
    <source>
        <dbReference type="EMBL" id="GAA4782610.1"/>
    </source>
</evidence>
<reference evidence="2" key="1">
    <citation type="journal article" date="2019" name="Int. J. Syst. Evol. Microbiol.">
        <title>The Global Catalogue of Microorganisms (GCM) 10K type strain sequencing project: providing services to taxonomists for standard genome sequencing and annotation.</title>
        <authorList>
            <consortium name="The Broad Institute Genomics Platform"/>
            <consortium name="The Broad Institute Genome Sequencing Center for Infectious Disease"/>
            <person name="Wu L."/>
            <person name="Ma J."/>
        </authorList>
    </citation>
    <scope>NUCLEOTIDE SEQUENCE [LARGE SCALE GENOMIC DNA]</scope>
    <source>
        <strain evidence="2">JCM 18204</strain>
    </source>
</reference>
<gene>
    <name evidence="1" type="ORF">GCM10023307_03980</name>
</gene>
<dbReference type="InterPro" id="IPR008018">
    <property type="entry name" value="Phage_tail_attach_FII"/>
</dbReference>
<protein>
    <recommendedName>
        <fullName evidence="3">Head-tail adaptor protein</fullName>
    </recommendedName>
</protein>
<comment type="caution">
    <text evidence="1">The sequence shown here is derived from an EMBL/GenBank/DDBJ whole genome shotgun (WGS) entry which is preliminary data.</text>
</comment>
<dbReference type="RefSeq" id="WP_345301594.1">
    <property type="nucleotide sequence ID" value="NZ_BAABJE010000001.1"/>
</dbReference>
<sequence length="101" mass="11148">MSSPLDPAFEAAHDALFAVFGEPAIVRRGRRLPVPVRVVITYNVAELGDYSQGLARVTTVKFLNIEWRPRAGDVLHVPGGRFRIDRVLLDDGLVTETVLHG</sequence>
<organism evidence="1 2">
    <name type="scientific">Lysobacter hankyongensis</name>
    <dbReference type="NCBI Taxonomy" id="1176535"/>
    <lineage>
        <taxon>Bacteria</taxon>
        <taxon>Pseudomonadati</taxon>
        <taxon>Pseudomonadota</taxon>
        <taxon>Gammaproteobacteria</taxon>
        <taxon>Lysobacterales</taxon>
        <taxon>Lysobacteraceae</taxon>
        <taxon>Lysobacter</taxon>
    </lineage>
</organism>